<proteinExistence type="inferred from homology"/>
<dbReference type="InterPro" id="IPR011010">
    <property type="entry name" value="DNA_brk_join_enz"/>
</dbReference>
<dbReference type="PROSITE" id="PS51900">
    <property type="entry name" value="CB"/>
    <property type="match status" value="1"/>
</dbReference>
<dbReference type="Proteomes" id="UP001515100">
    <property type="component" value="Unassembled WGS sequence"/>
</dbReference>
<dbReference type="InterPro" id="IPR013762">
    <property type="entry name" value="Integrase-like_cat_sf"/>
</dbReference>
<dbReference type="PROSITE" id="PS51898">
    <property type="entry name" value="TYR_RECOMBINASE"/>
    <property type="match status" value="1"/>
</dbReference>
<feature type="domain" description="Tyr recombinase" evidence="5">
    <location>
        <begin position="176"/>
        <end position="375"/>
    </location>
</feature>
<evidence type="ECO:0000256" key="3">
    <source>
        <dbReference type="ARBA" id="ARBA00023172"/>
    </source>
</evidence>
<dbReference type="InterPro" id="IPR050090">
    <property type="entry name" value="Tyrosine_recombinase_XerCD"/>
</dbReference>
<feature type="domain" description="Core-binding (CB)" evidence="6">
    <location>
        <begin position="62"/>
        <end position="154"/>
    </location>
</feature>
<reference evidence="7" key="1">
    <citation type="submission" date="2019-09" db="EMBL/GenBank/DDBJ databases">
        <authorList>
            <person name="Li J."/>
        </authorList>
    </citation>
    <scope>NUCLEOTIDE SEQUENCE [LARGE SCALE GENOMIC DNA]</scope>
    <source>
        <strain evidence="7">NRBC 14897</strain>
    </source>
</reference>
<dbReference type="InterPro" id="IPR044068">
    <property type="entry name" value="CB"/>
</dbReference>
<dbReference type="Pfam" id="PF00589">
    <property type="entry name" value="Phage_integrase"/>
    <property type="match status" value="1"/>
</dbReference>
<evidence type="ECO:0000259" key="5">
    <source>
        <dbReference type="PROSITE" id="PS51898"/>
    </source>
</evidence>
<dbReference type="CDD" id="cd01189">
    <property type="entry name" value="INT_ICEBs1_C_like"/>
    <property type="match status" value="1"/>
</dbReference>
<keyword evidence="8" id="KW-1185">Reference proteome</keyword>
<keyword evidence="2 4" id="KW-0238">DNA-binding</keyword>
<organism evidence="7 8">
    <name type="scientific">Aeromicrobium fastidiosum</name>
    <dbReference type="NCBI Taxonomy" id="52699"/>
    <lineage>
        <taxon>Bacteria</taxon>
        <taxon>Bacillati</taxon>
        <taxon>Actinomycetota</taxon>
        <taxon>Actinomycetes</taxon>
        <taxon>Propionibacteriales</taxon>
        <taxon>Nocardioidaceae</taxon>
        <taxon>Aeromicrobium</taxon>
    </lineage>
</organism>
<dbReference type="AlphaFoldDB" id="A0A641AMT0"/>
<dbReference type="PANTHER" id="PTHR30349:SF41">
    <property type="entry name" value="INTEGRASE_RECOMBINASE PROTEIN MJ0367-RELATED"/>
    <property type="match status" value="1"/>
</dbReference>
<dbReference type="RefSeq" id="WP_129183830.1">
    <property type="nucleotide sequence ID" value="NZ_JAGIOG010000001.1"/>
</dbReference>
<comment type="caution">
    <text evidence="7">The sequence shown here is derived from an EMBL/GenBank/DDBJ whole genome shotgun (WGS) entry which is preliminary data.</text>
</comment>
<dbReference type="InterPro" id="IPR010998">
    <property type="entry name" value="Integrase_recombinase_N"/>
</dbReference>
<evidence type="ECO:0000259" key="6">
    <source>
        <dbReference type="PROSITE" id="PS51900"/>
    </source>
</evidence>
<dbReference type="Gene3D" id="1.10.443.10">
    <property type="entry name" value="Intergrase catalytic core"/>
    <property type="match status" value="1"/>
</dbReference>
<dbReference type="InterPro" id="IPR002104">
    <property type="entry name" value="Integrase_catalytic"/>
</dbReference>
<evidence type="ECO:0000313" key="8">
    <source>
        <dbReference type="Proteomes" id="UP001515100"/>
    </source>
</evidence>
<dbReference type="PANTHER" id="PTHR30349">
    <property type="entry name" value="PHAGE INTEGRASE-RELATED"/>
    <property type="match status" value="1"/>
</dbReference>
<gene>
    <name evidence="7" type="ORF">ESP62_011750</name>
</gene>
<name>A0A641AMT0_9ACTN</name>
<keyword evidence="3" id="KW-0233">DNA recombination</keyword>
<evidence type="ECO:0000256" key="1">
    <source>
        <dbReference type="ARBA" id="ARBA00008857"/>
    </source>
</evidence>
<dbReference type="EMBL" id="SDPP02000003">
    <property type="protein sequence ID" value="KAA1376112.1"/>
    <property type="molecule type" value="Genomic_DNA"/>
</dbReference>
<dbReference type="GO" id="GO:0015074">
    <property type="term" value="P:DNA integration"/>
    <property type="evidence" value="ECO:0007669"/>
    <property type="project" value="InterPro"/>
</dbReference>
<evidence type="ECO:0000256" key="4">
    <source>
        <dbReference type="PROSITE-ProRule" id="PRU01248"/>
    </source>
</evidence>
<dbReference type="GO" id="GO:0006310">
    <property type="term" value="P:DNA recombination"/>
    <property type="evidence" value="ECO:0007669"/>
    <property type="project" value="UniProtKB-KW"/>
</dbReference>
<protein>
    <submittedName>
        <fullName evidence="7">Site-specific integrase</fullName>
    </submittedName>
</protein>
<dbReference type="GO" id="GO:0003677">
    <property type="term" value="F:DNA binding"/>
    <property type="evidence" value="ECO:0007669"/>
    <property type="project" value="UniProtKB-UniRule"/>
</dbReference>
<evidence type="ECO:0000313" key="7">
    <source>
        <dbReference type="EMBL" id="KAA1376112.1"/>
    </source>
</evidence>
<sequence>MAARMTKRADGRYQYAIRYTDPVTGEKRRQYFTGKTQAEVRAKVKAAQERLDAGAPVRDSSRTLAEWSTQWRATSLEASDRRPTSKATCVSLLTNHVETETIGTVRLDRLGLADVERLIVDLRAKTTKRGARQLSESSISRVLQVLKVALDDAVAHGLIVKNPVSALKRKPKADGEEQRFLSLAEVAQLIRAAEGTRYHRPLQFIAATGLRKGELIGLRWSDFDLESDTPRFTVNRTISRLNGSLNVGPVKTGAGHRTLDLSAGLVGVLKAQRKAQVAERLRAGSAWTEGDYVFTTETGQPMDPRNVLRAVTTAGKKAGVADVDVHALRHSAATAMLDLGENLKTVSVMLGHSNIATTAKIYAHVSDHTARSAMASLSAAMGI</sequence>
<evidence type="ECO:0000256" key="2">
    <source>
        <dbReference type="ARBA" id="ARBA00023125"/>
    </source>
</evidence>
<comment type="similarity">
    <text evidence="1">Belongs to the 'phage' integrase family.</text>
</comment>
<accession>A0A641AMT0</accession>
<dbReference type="SUPFAM" id="SSF56349">
    <property type="entry name" value="DNA breaking-rejoining enzymes"/>
    <property type="match status" value="1"/>
</dbReference>
<dbReference type="OrthoDB" id="1822491at2"/>
<dbReference type="Gene3D" id="1.10.150.130">
    <property type="match status" value="1"/>
</dbReference>